<keyword evidence="1" id="KW-0472">Membrane</keyword>
<feature type="signal peptide" evidence="2">
    <location>
        <begin position="1"/>
        <end position="22"/>
    </location>
</feature>
<comment type="caution">
    <text evidence="3">The sequence shown here is derived from an EMBL/GenBank/DDBJ whole genome shotgun (WGS) entry which is preliminary data.</text>
</comment>
<protein>
    <recommendedName>
        <fullName evidence="5">Signal peptidase</fullName>
    </recommendedName>
</protein>
<evidence type="ECO:0000256" key="1">
    <source>
        <dbReference type="SAM" id="Phobius"/>
    </source>
</evidence>
<gene>
    <name evidence="3" type="ORF">CHRY9390_00920</name>
</gene>
<keyword evidence="1" id="KW-1133">Transmembrane helix</keyword>
<keyword evidence="2" id="KW-0732">Signal</keyword>
<evidence type="ECO:0008006" key="5">
    <source>
        <dbReference type="Google" id="ProtNLM"/>
    </source>
</evidence>
<dbReference type="Proteomes" id="UP000662618">
    <property type="component" value="Unassembled WGS sequence"/>
</dbReference>
<keyword evidence="1" id="KW-0812">Transmembrane</keyword>
<evidence type="ECO:0000313" key="3">
    <source>
        <dbReference type="EMBL" id="CAD7802376.1"/>
    </source>
</evidence>
<proteinExistence type="predicted"/>
<name>A0A9N8MFH7_9FLAO</name>
<organism evidence="3 4">
    <name type="scientific">Chryseobacterium aquaeductus</name>
    <dbReference type="NCBI Taxonomy" id="2675056"/>
    <lineage>
        <taxon>Bacteria</taxon>
        <taxon>Pseudomonadati</taxon>
        <taxon>Bacteroidota</taxon>
        <taxon>Flavobacteriia</taxon>
        <taxon>Flavobacteriales</taxon>
        <taxon>Weeksellaceae</taxon>
        <taxon>Chryseobacterium group</taxon>
        <taxon>Chryseobacterium</taxon>
    </lineage>
</organism>
<keyword evidence="4" id="KW-1185">Reference proteome</keyword>
<reference evidence="3" key="1">
    <citation type="submission" date="2020-12" db="EMBL/GenBank/DDBJ databases">
        <authorList>
            <person name="Rodrigo-Torres L."/>
            <person name="Arahal R. D."/>
            <person name="Lucena T."/>
        </authorList>
    </citation>
    <scope>NUCLEOTIDE SEQUENCE</scope>
    <source>
        <strain evidence="3">CECT 9390</strain>
    </source>
</reference>
<dbReference type="EMBL" id="CAJIMS010000001">
    <property type="protein sequence ID" value="CAD7802376.1"/>
    <property type="molecule type" value="Genomic_DNA"/>
</dbReference>
<feature type="chain" id="PRO_5040273988" description="Signal peptidase" evidence="2">
    <location>
        <begin position="23"/>
        <end position="70"/>
    </location>
</feature>
<evidence type="ECO:0000313" key="4">
    <source>
        <dbReference type="Proteomes" id="UP000662618"/>
    </source>
</evidence>
<dbReference type="AlphaFoldDB" id="A0A9N8MFH7"/>
<accession>A0A9N8MFH7</accession>
<evidence type="ECO:0000256" key="2">
    <source>
        <dbReference type="SAM" id="SignalP"/>
    </source>
</evidence>
<sequence>MMKFIKKVLFTLFLVFCSVVSAQSNGPGVPCFPGDPCEPSSPIDMYVYVLGVAAILLIAYFAKKYKIQKI</sequence>
<feature type="transmembrane region" description="Helical" evidence="1">
    <location>
        <begin position="46"/>
        <end position="62"/>
    </location>
</feature>